<organism evidence="1">
    <name type="scientific">Spongospora subterranea</name>
    <dbReference type="NCBI Taxonomy" id="70186"/>
    <lineage>
        <taxon>Eukaryota</taxon>
        <taxon>Sar</taxon>
        <taxon>Rhizaria</taxon>
        <taxon>Endomyxa</taxon>
        <taxon>Phytomyxea</taxon>
        <taxon>Plasmodiophorida</taxon>
        <taxon>Plasmodiophoridae</taxon>
        <taxon>Spongospora</taxon>
    </lineage>
</organism>
<reference evidence="1" key="1">
    <citation type="submission" date="2015-04" db="EMBL/GenBank/DDBJ databases">
        <title>The genome sequence of the plant pathogenic Rhizarian Plasmodiophora brassicae reveals insights in its biotrophic life cycle and the origin of chitin synthesis.</title>
        <authorList>
            <person name="Schwelm A."/>
            <person name="Fogelqvist J."/>
            <person name="Knaust A."/>
            <person name="Julke S."/>
            <person name="Lilja T."/>
            <person name="Dhandapani V."/>
            <person name="Bonilla-Rosso G."/>
            <person name="Karlsson M."/>
            <person name="Shevchenko A."/>
            <person name="Choi S.R."/>
            <person name="Kim H.G."/>
            <person name="Park J.Y."/>
            <person name="Lim Y.P."/>
            <person name="Ludwig-Muller J."/>
            <person name="Dixelius C."/>
        </authorList>
    </citation>
    <scope>NUCLEOTIDE SEQUENCE</scope>
    <source>
        <tissue evidence="1">Potato root galls</tissue>
    </source>
</reference>
<accession>A0A0H5RHE2</accession>
<dbReference type="AlphaFoldDB" id="A0A0H5RHE2"/>
<evidence type="ECO:0000313" key="1">
    <source>
        <dbReference type="EMBL" id="CRZ12952.1"/>
    </source>
</evidence>
<feature type="non-terminal residue" evidence="1">
    <location>
        <position position="113"/>
    </location>
</feature>
<dbReference type="EMBL" id="HACM01012510">
    <property type="protein sequence ID" value="CRZ12952.1"/>
    <property type="molecule type" value="Transcribed_RNA"/>
</dbReference>
<feature type="non-terminal residue" evidence="1">
    <location>
        <position position="1"/>
    </location>
</feature>
<sequence length="113" mass="12465">VVSTTVYMVIESGGKFWYIGLASVAWHVYALTQTQILIFCVRTLDCGDVSALRSVETQEQATPSPLARAHSAEYAVNQATHGYPGRATSLPTYYQYRPSEPVLSAPNRTRPLD</sequence>
<proteinExistence type="predicted"/>
<protein>
    <submittedName>
        <fullName evidence="1">Uncharacterized protein</fullName>
    </submittedName>
</protein>
<name>A0A0H5RHE2_9EUKA</name>